<evidence type="ECO:0000313" key="1">
    <source>
        <dbReference type="EMBL" id="MFC7138148.1"/>
    </source>
</evidence>
<sequence>MSYGYDDVANAFYFRLAVDSDSEKPPLPDRPVTFVTYDEVDDAWHSVVASGRLVATDDSEVATDALEGLSRVGIPLVDVFGRPTADVQFEFYRLDPDSLTGRREASVEV</sequence>
<dbReference type="InterPro" id="IPR024747">
    <property type="entry name" value="Pyridox_Oxase-rel"/>
</dbReference>
<keyword evidence="2" id="KW-1185">Reference proteome</keyword>
<protein>
    <submittedName>
        <fullName evidence="1">Pyridoxamine 5'-phosphate oxidase family protein</fullName>
    </submittedName>
</protein>
<evidence type="ECO:0000313" key="2">
    <source>
        <dbReference type="Proteomes" id="UP001596368"/>
    </source>
</evidence>
<reference evidence="1 2" key="1">
    <citation type="journal article" date="2019" name="Int. J. Syst. Evol. Microbiol.">
        <title>The Global Catalogue of Microorganisms (GCM) 10K type strain sequencing project: providing services to taxonomists for standard genome sequencing and annotation.</title>
        <authorList>
            <consortium name="The Broad Institute Genomics Platform"/>
            <consortium name="The Broad Institute Genome Sequencing Center for Infectious Disease"/>
            <person name="Wu L."/>
            <person name="Ma J."/>
        </authorList>
    </citation>
    <scope>NUCLEOTIDE SEQUENCE [LARGE SCALE GENOMIC DNA]</scope>
    <source>
        <strain evidence="1 2">DT92</strain>
    </source>
</reference>
<dbReference type="EMBL" id="JBHSZG010000008">
    <property type="protein sequence ID" value="MFC7138148.1"/>
    <property type="molecule type" value="Genomic_DNA"/>
</dbReference>
<proteinExistence type="predicted"/>
<dbReference type="InterPro" id="IPR012349">
    <property type="entry name" value="Split_barrel_FMN-bd"/>
</dbReference>
<dbReference type="Gene3D" id="2.30.110.10">
    <property type="entry name" value="Electron Transport, Fmn-binding Protein, Chain A"/>
    <property type="match status" value="1"/>
</dbReference>
<gene>
    <name evidence="1" type="ORF">ACFQRB_20080</name>
</gene>
<organism evidence="1 2">
    <name type="scientific">Halobaculum litoreum</name>
    <dbReference type="NCBI Taxonomy" id="3031998"/>
    <lineage>
        <taxon>Archaea</taxon>
        <taxon>Methanobacteriati</taxon>
        <taxon>Methanobacteriota</taxon>
        <taxon>Stenosarchaea group</taxon>
        <taxon>Halobacteria</taxon>
        <taxon>Halobacteriales</taxon>
        <taxon>Haloferacaceae</taxon>
        <taxon>Halobaculum</taxon>
    </lineage>
</organism>
<dbReference type="Pfam" id="PF12900">
    <property type="entry name" value="Pyridox_ox_2"/>
    <property type="match status" value="1"/>
</dbReference>
<dbReference type="SUPFAM" id="SSF50475">
    <property type="entry name" value="FMN-binding split barrel"/>
    <property type="match status" value="1"/>
</dbReference>
<name>A0ABD5XX98_9EURY</name>
<comment type="caution">
    <text evidence="1">The sequence shown here is derived from an EMBL/GenBank/DDBJ whole genome shotgun (WGS) entry which is preliminary data.</text>
</comment>
<dbReference type="Proteomes" id="UP001596368">
    <property type="component" value="Unassembled WGS sequence"/>
</dbReference>
<dbReference type="AlphaFoldDB" id="A0ABD5XX98"/>
<accession>A0ABD5XX98</accession>